<sequence>MRGFTQHAASPPLASDKRIRFPVLTVRVQTYLERSHFHFTNVLTGAYQDICLMHAILPIWTNNLITTFNIA</sequence>
<name>A0ABV0VAJ8_9TELE</name>
<proteinExistence type="predicted"/>
<dbReference type="EMBL" id="JAHRIQ010104411">
    <property type="protein sequence ID" value="MEQ2254350.1"/>
    <property type="molecule type" value="Genomic_DNA"/>
</dbReference>
<comment type="caution">
    <text evidence="1">The sequence shown here is derived from an EMBL/GenBank/DDBJ whole genome shotgun (WGS) entry which is preliminary data.</text>
</comment>
<organism evidence="1 2">
    <name type="scientific">Ilyodon furcidens</name>
    <name type="common">goldbreast splitfin</name>
    <dbReference type="NCBI Taxonomy" id="33524"/>
    <lineage>
        <taxon>Eukaryota</taxon>
        <taxon>Metazoa</taxon>
        <taxon>Chordata</taxon>
        <taxon>Craniata</taxon>
        <taxon>Vertebrata</taxon>
        <taxon>Euteleostomi</taxon>
        <taxon>Actinopterygii</taxon>
        <taxon>Neopterygii</taxon>
        <taxon>Teleostei</taxon>
        <taxon>Neoteleostei</taxon>
        <taxon>Acanthomorphata</taxon>
        <taxon>Ovalentaria</taxon>
        <taxon>Atherinomorphae</taxon>
        <taxon>Cyprinodontiformes</taxon>
        <taxon>Goodeidae</taxon>
        <taxon>Ilyodon</taxon>
    </lineage>
</organism>
<protein>
    <submittedName>
        <fullName evidence="1">Uncharacterized protein</fullName>
    </submittedName>
</protein>
<reference evidence="1 2" key="1">
    <citation type="submission" date="2021-06" db="EMBL/GenBank/DDBJ databases">
        <authorList>
            <person name="Palmer J.M."/>
        </authorList>
    </citation>
    <scope>NUCLEOTIDE SEQUENCE [LARGE SCALE GENOMIC DNA]</scope>
    <source>
        <strain evidence="2">if_2019</strain>
        <tissue evidence="1">Muscle</tissue>
    </source>
</reference>
<gene>
    <name evidence="1" type="ORF">ILYODFUR_002888</name>
</gene>
<evidence type="ECO:0000313" key="1">
    <source>
        <dbReference type="EMBL" id="MEQ2254350.1"/>
    </source>
</evidence>
<accession>A0ABV0VAJ8</accession>
<keyword evidence="2" id="KW-1185">Reference proteome</keyword>
<dbReference type="Proteomes" id="UP001482620">
    <property type="component" value="Unassembled WGS sequence"/>
</dbReference>
<evidence type="ECO:0000313" key="2">
    <source>
        <dbReference type="Proteomes" id="UP001482620"/>
    </source>
</evidence>